<name>A0A3Q0FK49_VIGRR</name>
<dbReference type="PANTHER" id="PTHR46445:SF3">
    <property type="entry name" value="RNA POLYMERASE II DEGRADATION FACTOR-LIKE PROTEIN (DUF1296)-RELATED"/>
    <property type="match status" value="1"/>
</dbReference>
<dbReference type="GeneID" id="106775923"/>
<dbReference type="Proteomes" id="UP000087766">
    <property type="component" value="Chromosome 10"/>
</dbReference>
<protein>
    <submittedName>
        <fullName evidence="4">Uncharacterized protein LOC106775923 isoform X2</fullName>
    </submittedName>
</protein>
<feature type="compositionally biased region" description="Basic and acidic residues" evidence="1">
    <location>
        <begin position="67"/>
        <end position="89"/>
    </location>
</feature>
<accession>A0A3Q0FK49</accession>
<evidence type="ECO:0000313" key="3">
    <source>
        <dbReference type="Proteomes" id="UP000087766"/>
    </source>
</evidence>
<evidence type="ECO:0000259" key="2">
    <source>
        <dbReference type="Pfam" id="PF06972"/>
    </source>
</evidence>
<sequence length="588" mass="62800">MSGKGGGSHNNGGGKALSATIPASSRKMVQSLKEIVSNFPDHEIYATLKDCNMDPNEAVSRLLSQDPFHEVKSKREKKKEIKDPIDSRSRGSGTSNTSSRGGGRTGTDRHGGRGSANQFGSSDSGLQGKPAYKKENGAPTYGGSISSTSSVLGNNSNRRPISYSDSVATEKSYALGISDGPSSSQRTGVQSAWMGNAGQVSMADIVKMGRPQTRPSMHHSSIQSGNNQNILLPPAASDNNLHSLQGYASKVSETNTDQGHALSDNVAQNDEWSCIENQHDVRAYEDVDTHANSEFYANSSSFVENDWQQKTPLDEYDAEDGSIENADNNEYASISAKSTSEDNTGAEDDVSSVAANIEQLHIQRDDHGTEQEDDNPSVVIPNHLQLHTPECMNLSFGSFGSSNPLSGPGSFTSRPLKSKLEDTSGAADVSTIENSDTRNPDYYGDEHLATTTSDGNLVQVTGVSAGTFEHTSISQEALKPEAPEIAQENQYSFPSQSHGFAYENAHQPEVTFPPSQTSSQMQNLASFSGVMAHSNSLPNALLASTVQTAREDIPYLPFPSTQSLPTKYSNIASSIGGSGITMSEPKRL</sequence>
<reference evidence="3" key="1">
    <citation type="journal article" date="2014" name="Nat. Commun.">
        <title>Genome sequence of mungbean and insights into evolution within Vigna species.</title>
        <authorList>
            <person name="Kang Y.J."/>
            <person name="Kim S.K."/>
            <person name="Kim M.Y."/>
            <person name="Lestari P."/>
            <person name="Kim K.H."/>
            <person name="Ha B.K."/>
            <person name="Jun T.H."/>
            <person name="Hwang W.J."/>
            <person name="Lee T."/>
            <person name="Lee J."/>
            <person name="Shim S."/>
            <person name="Yoon M.Y."/>
            <person name="Jang Y.E."/>
            <person name="Han K.S."/>
            <person name="Taeprayoon P."/>
            <person name="Yoon N."/>
            <person name="Somta P."/>
            <person name="Tanya P."/>
            <person name="Kim K.S."/>
            <person name="Gwag J.G."/>
            <person name="Moon J.K."/>
            <person name="Lee Y.H."/>
            <person name="Park B.S."/>
            <person name="Bombarely A."/>
            <person name="Doyle J.J."/>
            <person name="Jackson S.A."/>
            <person name="Schafleitner R."/>
            <person name="Srinives P."/>
            <person name="Varshney R.K."/>
            <person name="Lee S.H."/>
        </authorList>
    </citation>
    <scope>NUCLEOTIDE SEQUENCE [LARGE SCALE GENOMIC DNA]</scope>
    <source>
        <strain evidence="3">cv. VC1973A</strain>
    </source>
</reference>
<dbReference type="RefSeq" id="XP_022643044.1">
    <property type="nucleotide sequence ID" value="XM_022787323.1"/>
</dbReference>
<dbReference type="SUPFAM" id="SSF46934">
    <property type="entry name" value="UBA-like"/>
    <property type="match status" value="1"/>
</dbReference>
<evidence type="ECO:0000256" key="1">
    <source>
        <dbReference type="SAM" id="MobiDB-lite"/>
    </source>
</evidence>
<dbReference type="PANTHER" id="PTHR46445">
    <property type="entry name" value="RNA POLYMERASE II DEGRADATION FACTOR-LIKE PROTEIN (DUF1296)"/>
    <property type="match status" value="1"/>
</dbReference>
<feature type="compositionally biased region" description="Polar residues" evidence="1">
    <location>
        <begin position="143"/>
        <end position="159"/>
    </location>
</feature>
<feature type="domain" description="GBF-interacting protein 1 N-terminal" evidence="2">
    <location>
        <begin position="21"/>
        <end position="80"/>
    </location>
</feature>
<reference evidence="4" key="2">
    <citation type="submission" date="2025-08" db="UniProtKB">
        <authorList>
            <consortium name="RefSeq"/>
        </authorList>
    </citation>
    <scope>IDENTIFICATION</scope>
    <source>
        <tissue evidence="4">Leaf</tissue>
    </source>
</reference>
<feature type="region of interest" description="Disordered" evidence="1">
    <location>
        <begin position="404"/>
        <end position="440"/>
    </location>
</feature>
<feature type="compositionally biased region" description="Low complexity" evidence="1">
    <location>
        <begin position="90"/>
        <end position="99"/>
    </location>
</feature>
<dbReference type="InterPro" id="IPR009060">
    <property type="entry name" value="UBA-like_sf"/>
</dbReference>
<keyword evidence="3" id="KW-1185">Reference proteome</keyword>
<feature type="compositionally biased region" description="Polar residues" evidence="1">
    <location>
        <begin position="213"/>
        <end position="230"/>
    </location>
</feature>
<dbReference type="AlphaFoldDB" id="A0A3Q0FK49"/>
<proteinExistence type="predicted"/>
<dbReference type="InterPro" id="IPR009719">
    <property type="entry name" value="GIP1_N"/>
</dbReference>
<feature type="region of interest" description="Disordered" evidence="1">
    <location>
        <begin position="1"/>
        <end position="22"/>
    </location>
</feature>
<feature type="compositionally biased region" description="Polar residues" evidence="1">
    <location>
        <begin position="404"/>
        <end position="415"/>
    </location>
</feature>
<organism evidence="3 4">
    <name type="scientific">Vigna radiata var. radiata</name>
    <name type="common">Mung bean</name>
    <name type="synonym">Phaseolus aureus</name>
    <dbReference type="NCBI Taxonomy" id="3916"/>
    <lineage>
        <taxon>Eukaryota</taxon>
        <taxon>Viridiplantae</taxon>
        <taxon>Streptophyta</taxon>
        <taxon>Embryophyta</taxon>
        <taxon>Tracheophyta</taxon>
        <taxon>Spermatophyta</taxon>
        <taxon>Magnoliopsida</taxon>
        <taxon>eudicotyledons</taxon>
        <taxon>Gunneridae</taxon>
        <taxon>Pentapetalae</taxon>
        <taxon>rosids</taxon>
        <taxon>fabids</taxon>
        <taxon>Fabales</taxon>
        <taxon>Fabaceae</taxon>
        <taxon>Papilionoideae</taxon>
        <taxon>50 kb inversion clade</taxon>
        <taxon>NPAAA clade</taxon>
        <taxon>indigoferoid/millettioid clade</taxon>
        <taxon>Phaseoleae</taxon>
        <taxon>Vigna</taxon>
    </lineage>
</organism>
<feature type="compositionally biased region" description="Polar residues" evidence="1">
    <location>
        <begin position="116"/>
        <end position="125"/>
    </location>
</feature>
<evidence type="ECO:0000313" key="4">
    <source>
        <dbReference type="RefSeq" id="XP_022643044.1"/>
    </source>
</evidence>
<dbReference type="Pfam" id="PF06972">
    <property type="entry name" value="GIP1_N"/>
    <property type="match status" value="1"/>
</dbReference>
<feature type="compositionally biased region" description="Gly residues" evidence="1">
    <location>
        <begin position="1"/>
        <end position="15"/>
    </location>
</feature>
<dbReference type="CDD" id="cd14279">
    <property type="entry name" value="CUE"/>
    <property type="match status" value="1"/>
</dbReference>
<feature type="region of interest" description="Disordered" evidence="1">
    <location>
        <begin position="211"/>
        <end position="238"/>
    </location>
</feature>
<feature type="region of interest" description="Disordered" evidence="1">
    <location>
        <begin position="61"/>
        <end position="159"/>
    </location>
</feature>
<gene>
    <name evidence="4" type="primary">LOC106775923</name>
</gene>